<evidence type="ECO:0000313" key="3">
    <source>
        <dbReference type="Proteomes" id="UP000245462"/>
    </source>
</evidence>
<evidence type="ECO:0000256" key="1">
    <source>
        <dbReference type="ARBA" id="ARBA00093770"/>
    </source>
</evidence>
<dbReference type="OrthoDB" id="597501at2"/>
<comment type="similarity">
    <text evidence="1">Belongs to the Rv0495c family.</text>
</comment>
<gene>
    <name evidence="2" type="ORF">C7382_11048</name>
</gene>
<dbReference type="AlphaFoldDB" id="A0A2U1FAG5"/>
<dbReference type="Pfam" id="PF11307">
    <property type="entry name" value="DUF3109"/>
    <property type="match status" value="1"/>
</dbReference>
<dbReference type="Proteomes" id="UP000245462">
    <property type="component" value="Unassembled WGS sequence"/>
</dbReference>
<keyword evidence="3" id="KW-1185">Reference proteome</keyword>
<dbReference type="GeneID" id="94551019"/>
<reference evidence="2 3" key="1">
    <citation type="submission" date="2018-04" db="EMBL/GenBank/DDBJ databases">
        <title>Genomic Encyclopedia of Type Strains, Phase IV (KMG-IV): sequencing the most valuable type-strain genomes for metagenomic binning, comparative biology and taxonomic classification.</title>
        <authorList>
            <person name="Goeker M."/>
        </authorList>
    </citation>
    <scope>NUCLEOTIDE SEQUENCE [LARGE SCALE GENOMIC DNA]</scope>
    <source>
        <strain evidence="2 3">DSM 28520</strain>
    </source>
</reference>
<accession>A0A2U1FAG5</accession>
<dbReference type="RefSeq" id="WP_116679552.1">
    <property type="nucleotide sequence ID" value="NZ_JBGYUN010000129.1"/>
</dbReference>
<comment type="caution">
    <text evidence="2">The sequence shown here is derived from an EMBL/GenBank/DDBJ whole genome shotgun (WGS) entry which is preliminary data.</text>
</comment>
<evidence type="ECO:0000313" key="2">
    <source>
        <dbReference type="EMBL" id="PVZ09181.1"/>
    </source>
</evidence>
<dbReference type="InterPro" id="IPR021458">
    <property type="entry name" value="Rv0495c"/>
</dbReference>
<dbReference type="EMBL" id="QEKY01000010">
    <property type="protein sequence ID" value="PVZ09181.1"/>
    <property type="molecule type" value="Genomic_DNA"/>
</dbReference>
<proteinExistence type="inferred from homology"/>
<protein>
    <submittedName>
        <fullName evidence="2">Uncharacterized protein DUF3109</fullName>
    </submittedName>
</protein>
<sequence length="194" mass="22198">MFQVKDTIVSPDLFDRMFVCDYAACQGICCVEGESGAPLEKGESDRLRKHLDAVRPMLSPEALAVIERQGVSYVDEDGDEVTSIVDGRDCVFTTYDEEGNCLCAFERAYRAGEIDFLKPISCHLYPVRLTRYSGFTAVNYHRWEVCRCAEALGKQTRTPLYRFLREPLIRAFGEEWYQEVKEIAALLEKESPRE</sequence>
<name>A0A2U1FAG5_9PORP</name>
<organism evidence="2 3">
    <name type="scientific">Porphyromonas loveana</name>
    <dbReference type="NCBI Taxonomy" id="1884669"/>
    <lineage>
        <taxon>Bacteria</taxon>
        <taxon>Pseudomonadati</taxon>
        <taxon>Bacteroidota</taxon>
        <taxon>Bacteroidia</taxon>
        <taxon>Bacteroidales</taxon>
        <taxon>Porphyromonadaceae</taxon>
        <taxon>Porphyromonas</taxon>
    </lineage>
</organism>